<dbReference type="Proteomes" id="UP000186744">
    <property type="component" value="Unassembled WGS sequence"/>
</dbReference>
<dbReference type="RefSeq" id="WP_076551603.1">
    <property type="nucleotide sequence ID" value="NZ_FTOL01000002.1"/>
</dbReference>
<evidence type="ECO:0000313" key="2">
    <source>
        <dbReference type="Proteomes" id="UP000186744"/>
    </source>
</evidence>
<dbReference type="OrthoDB" id="1442012at2"/>
<reference evidence="2" key="1">
    <citation type="submission" date="2017-01" db="EMBL/GenBank/DDBJ databases">
        <authorList>
            <person name="Varghese N."/>
            <person name="Submissions S."/>
        </authorList>
    </citation>
    <scope>NUCLEOTIDE SEQUENCE [LARGE SCALE GENOMIC DNA]</scope>
    <source>
        <strain evidence="2">DSM 18017</strain>
    </source>
</reference>
<evidence type="ECO:0000313" key="1">
    <source>
        <dbReference type="EMBL" id="SIS84731.1"/>
    </source>
</evidence>
<name>A0A1N7MFH7_9FLAO</name>
<sequence length="299" mass="35087">MSNIYWPVYKNLERGVLDLSYSIHIDDTQLAVYSSQISDLILRASAEIESISKELYKQNGGIKTERIKYDTDALVHLNDLWKLESKIVLISSTNCFQTNKELKPFIQDEASTIHGRLTYSWNNSYQNLKHDRANSLNFGSIKYLFDIMSALFILNLYYKSESILLYDDTNGLNFPISLGSDLFSIKLHKWVGHDGEFNFKKENDFDECLYYVHYTESTFEEVKAGSEKAQEKFKKLVEEHPKYIEYITTNLHNTYQGDNFAYDILGQDEHFKITIESHREYFEILRKANYEAIINKQDF</sequence>
<keyword evidence="2" id="KW-1185">Reference proteome</keyword>
<proteinExistence type="predicted"/>
<accession>A0A1N7MFH7</accession>
<dbReference type="AlphaFoldDB" id="A0A1N7MFH7"/>
<gene>
    <name evidence="1" type="ORF">SAMN05421786_102538</name>
</gene>
<protein>
    <submittedName>
        <fullName evidence="1">Uncharacterized protein</fullName>
    </submittedName>
</protein>
<organism evidence="1 2">
    <name type="scientific">Chryseobacterium ureilyticum</name>
    <dbReference type="NCBI Taxonomy" id="373668"/>
    <lineage>
        <taxon>Bacteria</taxon>
        <taxon>Pseudomonadati</taxon>
        <taxon>Bacteroidota</taxon>
        <taxon>Flavobacteriia</taxon>
        <taxon>Flavobacteriales</taxon>
        <taxon>Weeksellaceae</taxon>
        <taxon>Chryseobacterium group</taxon>
        <taxon>Chryseobacterium</taxon>
    </lineage>
</organism>
<dbReference type="EMBL" id="FTOL01000002">
    <property type="protein sequence ID" value="SIS84731.1"/>
    <property type="molecule type" value="Genomic_DNA"/>
</dbReference>